<evidence type="ECO:0000256" key="2">
    <source>
        <dbReference type="ARBA" id="ARBA00023015"/>
    </source>
</evidence>
<evidence type="ECO:0000313" key="6">
    <source>
        <dbReference type="EMBL" id="KAE9633444.1"/>
    </source>
</evidence>
<dbReference type="PANTHER" id="PTHR30126">
    <property type="entry name" value="HTH-TYPE TRANSCRIPTIONAL REGULATOR"/>
    <property type="match status" value="1"/>
</dbReference>
<organism evidence="6 7">
    <name type="scientific">Defluviitalea raffinosedens</name>
    <dbReference type="NCBI Taxonomy" id="1450156"/>
    <lineage>
        <taxon>Bacteria</taxon>
        <taxon>Bacillati</taxon>
        <taxon>Bacillota</taxon>
        <taxon>Clostridia</taxon>
        <taxon>Lachnospirales</taxon>
        <taxon>Defluviitaleaceae</taxon>
        <taxon>Defluviitalea</taxon>
    </lineage>
</organism>
<dbReference type="PANTHER" id="PTHR30126:SF39">
    <property type="entry name" value="HTH-TYPE TRANSCRIPTIONAL REGULATOR CYSL"/>
    <property type="match status" value="1"/>
</dbReference>
<name>A0A7C8LKA2_9FIRM</name>
<comment type="caution">
    <text evidence="6">The sequence shown here is derived from an EMBL/GenBank/DDBJ whole genome shotgun (WGS) entry which is preliminary data.</text>
</comment>
<evidence type="ECO:0000313" key="7">
    <source>
        <dbReference type="Proteomes" id="UP000483018"/>
    </source>
</evidence>
<sequence>MEHLLDIRVDTFLSVCKNKSYTKAAEALNITQPAVTQHIQFLERHYGCKFFEYVNRGLKLTEEGELFYKHILQAKGSDQFIIRKLEEIGQEKKTLSFAATMTIGEFTLAPVLSDFVKTFSDYDITMYVDNTKTVLKMLMEGKILFAIVEGLFNKAEYETQLYKMSNFILVASAEDPIASKEGIYLDDLKDQTIIIREKGSGSREVLERGLFDRNYTLGSFKKIIEIGNVNVAKALIKSRVGLGFMYEDAVKEEIKKGELMEVKLKDFALRREFNFVCMKNEIIKDEVKKFWDYFSKKEFGA</sequence>
<evidence type="ECO:0000256" key="3">
    <source>
        <dbReference type="ARBA" id="ARBA00023125"/>
    </source>
</evidence>
<dbReference type="InterPro" id="IPR000847">
    <property type="entry name" value="LysR_HTH_N"/>
</dbReference>
<dbReference type="Gene3D" id="1.10.10.10">
    <property type="entry name" value="Winged helix-like DNA-binding domain superfamily/Winged helix DNA-binding domain"/>
    <property type="match status" value="1"/>
</dbReference>
<reference evidence="6 7" key="1">
    <citation type="submission" date="2019-12" db="EMBL/GenBank/DDBJ databases">
        <title>Defluviitalea raffinosedens, isolated from a biogas fermenter, genome sequencing and characterization.</title>
        <authorList>
            <person name="Rettenmaier R."/>
            <person name="Schneider M."/>
            <person name="Neuhaus K."/>
            <person name="Liebl W."/>
            <person name="Zverlov V."/>
        </authorList>
    </citation>
    <scope>NUCLEOTIDE SEQUENCE [LARGE SCALE GENOMIC DNA]</scope>
    <source>
        <strain evidence="6 7">249c-K6</strain>
    </source>
</reference>
<dbReference type="Gene3D" id="3.40.190.10">
    <property type="entry name" value="Periplasmic binding protein-like II"/>
    <property type="match status" value="2"/>
</dbReference>
<evidence type="ECO:0000256" key="1">
    <source>
        <dbReference type="ARBA" id="ARBA00009437"/>
    </source>
</evidence>
<dbReference type="Pfam" id="PF00126">
    <property type="entry name" value="HTH_1"/>
    <property type="match status" value="1"/>
</dbReference>
<dbReference type="PROSITE" id="PS50931">
    <property type="entry name" value="HTH_LYSR"/>
    <property type="match status" value="1"/>
</dbReference>
<dbReference type="InterPro" id="IPR005119">
    <property type="entry name" value="LysR_subst-bd"/>
</dbReference>
<dbReference type="EMBL" id="WSLF01000008">
    <property type="protein sequence ID" value="KAE9633444.1"/>
    <property type="molecule type" value="Genomic_DNA"/>
</dbReference>
<keyword evidence="3" id="KW-0238">DNA-binding</keyword>
<proteinExistence type="inferred from homology"/>
<protein>
    <submittedName>
        <fullName evidence="6">LysR family transcriptional regulator</fullName>
    </submittedName>
</protein>
<dbReference type="Pfam" id="PF03466">
    <property type="entry name" value="LysR_substrate"/>
    <property type="match status" value="1"/>
</dbReference>
<dbReference type="InterPro" id="IPR036390">
    <property type="entry name" value="WH_DNA-bd_sf"/>
</dbReference>
<evidence type="ECO:0000256" key="4">
    <source>
        <dbReference type="ARBA" id="ARBA00023163"/>
    </source>
</evidence>
<dbReference type="SUPFAM" id="SSF53850">
    <property type="entry name" value="Periplasmic binding protein-like II"/>
    <property type="match status" value="1"/>
</dbReference>
<dbReference type="GO" id="GO:0000976">
    <property type="term" value="F:transcription cis-regulatory region binding"/>
    <property type="evidence" value="ECO:0007669"/>
    <property type="project" value="TreeGrafter"/>
</dbReference>
<dbReference type="InterPro" id="IPR036388">
    <property type="entry name" value="WH-like_DNA-bd_sf"/>
</dbReference>
<keyword evidence="4" id="KW-0804">Transcription</keyword>
<comment type="similarity">
    <text evidence="1">Belongs to the LysR transcriptional regulatory family.</text>
</comment>
<dbReference type="Proteomes" id="UP000483018">
    <property type="component" value="Unassembled WGS sequence"/>
</dbReference>
<dbReference type="GO" id="GO:0003700">
    <property type="term" value="F:DNA-binding transcription factor activity"/>
    <property type="evidence" value="ECO:0007669"/>
    <property type="project" value="InterPro"/>
</dbReference>
<keyword evidence="7" id="KW-1185">Reference proteome</keyword>
<dbReference type="AlphaFoldDB" id="A0A7C8LKA2"/>
<keyword evidence="2" id="KW-0805">Transcription regulation</keyword>
<gene>
    <name evidence="6" type="ORF">GND95_09405</name>
</gene>
<dbReference type="PRINTS" id="PR00039">
    <property type="entry name" value="HTHLYSR"/>
</dbReference>
<accession>A0A7C8LKA2</accession>
<evidence type="ECO:0000259" key="5">
    <source>
        <dbReference type="PROSITE" id="PS50931"/>
    </source>
</evidence>
<feature type="domain" description="HTH lysR-type" evidence="5">
    <location>
        <begin position="11"/>
        <end position="61"/>
    </location>
</feature>
<dbReference type="SUPFAM" id="SSF46785">
    <property type="entry name" value="Winged helix' DNA-binding domain"/>
    <property type="match status" value="1"/>
</dbReference>